<dbReference type="AlphaFoldDB" id="A0A8S1TN03"/>
<organism evidence="1 2">
    <name type="scientific">Paramecium octaurelia</name>
    <dbReference type="NCBI Taxonomy" id="43137"/>
    <lineage>
        <taxon>Eukaryota</taxon>
        <taxon>Sar</taxon>
        <taxon>Alveolata</taxon>
        <taxon>Ciliophora</taxon>
        <taxon>Intramacronucleata</taxon>
        <taxon>Oligohymenophorea</taxon>
        <taxon>Peniculida</taxon>
        <taxon>Parameciidae</taxon>
        <taxon>Paramecium</taxon>
    </lineage>
</organism>
<comment type="caution">
    <text evidence="1">The sequence shown here is derived from an EMBL/GenBank/DDBJ whole genome shotgun (WGS) entry which is preliminary data.</text>
</comment>
<dbReference type="OrthoDB" id="312214at2759"/>
<gene>
    <name evidence="1" type="ORF">POCTA_138.1.T0290072</name>
</gene>
<name>A0A8S1TN03_PAROT</name>
<dbReference type="EMBL" id="CAJJDP010000029">
    <property type="protein sequence ID" value="CAD8154265.1"/>
    <property type="molecule type" value="Genomic_DNA"/>
</dbReference>
<keyword evidence="2" id="KW-1185">Reference proteome</keyword>
<reference evidence="1" key="1">
    <citation type="submission" date="2021-01" db="EMBL/GenBank/DDBJ databases">
        <authorList>
            <consortium name="Genoscope - CEA"/>
            <person name="William W."/>
        </authorList>
    </citation>
    <scope>NUCLEOTIDE SEQUENCE</scope>
</reference>
<accession>A0A8S1TN03</accession>
<evidence type="ECO:0000313" key="2">
    <source>
        <dbReference type="Proteomes" id="UP000683925"/>
    </source>
</evidence>
<evidence type="ECO:0000313" key="1">
    <source>
        <dbReference type="EMBL" id="CAD8154265.1"/>
    </source>
</evidence>
<protein>
    <submittedName>
        <fullName evidence="1">Uncharacterized protein</fullName>
    </submittedName>
</protein>
<dbReference type="OMA" id="GFICPHT"/>
<proteinExistence type="predicted"/>
<sequence>MQQMQKLIDFNEIQTLQIDQIYRMFISLIKKVNKRPKNQNGFICPHTVICNLQEMKLESEQCLICPDQKQLNQKFQLSGILYFLLGGHRGGQGTIEEFYASRENYFSKPYGLLDENVFQKLLFLLNETEFQKKKQIYDQIKILNPDIQAEIYTYELKKYCVIIVDPGWGFLQSHTDIDEITLAQSFKKFMEEYINIINNLKLELDDFKICIHNLFLGLKTKAYYILKFNLFYDYVCNCNQKKFSLLFYQFLVNSNSQGLSGSQTQSLLSDVGKLNQQQNDKNDFVELLNLLQQFLINQQSLAMSSFLTKYISFFSQEIIKQLKEFTNQDLLWNGYKMLFLQEIIELMENQFIKNNITSQLSKQLFQLYQQQIQNIEEINKSLPKPRFLNITQLYSELIKQNGFDQDADNNETINCPLLIFRQEVYQFLKTFKTFQDYKSTCNQQMTQPIFDEINYNNIIQYEESLKISKIQ</sequence>
<dbReference type="Proteomes" id="UP000683925">
    <property type="component" value="Unassembled WGS sequence"/>
</dbReference>